<feature type="transmembrane region" description="Helical" evidence="10">
    <location>
        <begin position="131"/>
        <end position="150"/>
    </location>
</feature>
<feature type="transmembrane region" description="Helical" evidence="10">
    <location>
        <begin position="162"/>
        <end position="182"/>
    </location>
</feature>
<evidence type="ECO:0000256" key="10">
    <source>
        <dbReference type="SAM" id="Phobius"/>
    </source>
</evidence>
<protein>
    <submittedName>
        <fullName evidence="12">Membrane protein insertase, YidC/Oxa1 family</fullName>
    </submittedName>
</protein>
<keyword evidence="8" id="KW-0143">Chaperone</keyword>
<evidence type="ECO:0000256" key="4">
    <source>
        <dbReference type="ARBA" id="ARBA00022692"/>
    </source>
</evidence>
<reference evidence="13" key="1">
    <citation type="journal article" date="2015" name="Genome Announc.">
        <title>Whole-Genome Sequences of 80 Environmental and Clinical Isolates of Burkholderia pseudomallei.</title>
        <authorList>
            <person name="Johnson S.L."/>
            <person name="Baker A.L."/>
            <person name="Chain P.S."/>
            <person name="Currie B.J."/>
            <person name="Daligault H.E."/>
            <person name="Davenport K.W."/>
            <person name="Davis C.B."/>
            <person name="Inglis T.J."/>
            <person name="Kaestli M."/>
            <person name="Koren S."/>
            <person name="Mayo M."/>
            <person name="Merritt A.J."/>
            <person name="Price E.P."/>
            <person name="Sarovich D.S."/>
            <person name="Warner J."/>
            <person name="Rosovitz M.J."/>
        </authorList>
    </citation>
    <scope>NUCLEOTIDE SEQUENCE [LARGE SCALE GENOMIC DNA]</scope>
    <source>
        <strain evidence="13">DSM 2030</strain>
    </source>
</reference>
<accession>A0A097AUT0</accession>
<keyword evidence="7 10" id="KW-0472">Membrane</keyword>
<dbReference type="NCBIfam" id="TIGR03592">
    <property type="entry name" value="yidC_oxa1_cterm"/>
    <property type="match status" value="1"/>
</dbReference>
<dbReference type="STRING" id="2325.TKV_c24780"/>
<proteinExistence type="inferred from homology"/>
<evidence type="ECO:0000256" key="1">
    <source>
        <dbReference type="ARBA" id="ARBA00004651"/>
    </source>
</evidence>
<sequence>MATIAMYLGQLLEFIHHYVGNYGIAIIIFTILIRILLLPFYVQQMGTMKKMKEIQPLVEELQKKYAKDPQKLNMETMKLYQEKKVNPFGGCLPMLLPLIILWPLFTMLRTYPAFSTASFLWMHSLAQKDPYYIIPILATVTTYISSAMVATDKSQNSMNIMMSIFMGWVTVSLPAGVGIYWVTSNIFQIVQQYFFLRESNTAKGGS</sequence>
<evidence type="ECO:0000256" key="6">
    <source>
        <dbReference type="ARBA" id="ARBA00022989"/>
    </source>
</evidence>
<dbReference type="PRINTS" id="PR00701">
    <property type="entry name" value="60KDINNERMP"/>
</dbReference>
<dbReference type="EMBL" id="CP009170">
    <property type="protein sequence ID" value="AIS53594.1"/>
    <property type="molecule type" value="Genomic_DNA"/>
</dbReference>
<dbReference type="InterPro" id="IPR001708">
    <property type="entry name" value="YidC/ALB3/OXA1/COX18"/>
</dbReference>
<dbReference type="GO" id="GO:0015031">
    <property type="term" value="P:protein transport"/>
    <property type="evidence" value="ECO:0007669"/>
    <property type="project" value="UniProtKB-KW"/>
</dbReference>
<dbReference type="Pfam" id="PF02096">
    <property type="entry name" value="60KD_IMP"/>
    <property type="match status" value="1"/>
</dbReference>
<evidence type="ECO:0000313" key="12">
    <source>
        <dbReference type="EMBL" id="AIS53594.1"/>
    </source>
</evidence>
<evidence type="ECO:0000256" key="3">
    <source>
        <dbReference type="ARBA" id="ARBA00022475"/>
    </source>
</evidence>
<dbReference type="InterPro" id="IPR028055">
    <property type="entry name" value="YidC/Oxa/ALB_C"/>
</dbReference>
<feature type="domain" description="Membrane insertase YidC/Oxa/ALB C-terminal" evidence="11">
    <location>
        <begin position="22"/>
        <end position="195"/>
    </location>
</feature>
<keyword evidence="2" id="KW-0813">Transport</keyword>
<dbReference type="RefSeq" id="WP_049686145.1">
    <property type="nucleotide sequence ID" value="NZ_CP009170.1"/>
</dbReference>
<evidence type="ECO:0000256" key="2">
    <source>
        <dbReference type="ARBA" id="ARBA00022448"/>
    </source>
</evidence>
<dbReference type="GO" id="GO:0051205">
    <property type="term" value="P:protein insertion into membrane"/>
    <property type="evidence" value="ECO:0007669"/>
    <property type="project" value="TreeGrafter"/>
</dbReference>
<comment type="similarity">
    <text evidence="9">Belongs to the OXA1/ALB3/YidC family.</text>
</comment>
<dbReference type="PANTHER" id="PTHR12428:SF65">
    <property type="entry name" value="CYTOCHROME C OXIDASE ASSEMBLY PROTEIN COX18, MITOCHONDRIAL"/>
    <property type="match status" value="1"/>
</dbReference>
<evidence type="ECO:0000256" key="5">
    <source>
        <dbReference type="ARBA" id="ARBA00022927"/>
    </source>
</evidence>
<keyword evidence="5" id="KW-0653">Protein transport</keyword>
<evidence type="ECO:0000256" key="8">
    <source>
        <dbReference type="ARBA" id="ARBA00023186"/>
    </source>
</evidence>
<feature type="transmembrane region" description="Helical" evidence="10">
    <location>
        <begin position="20"/>
        <end position="42"/>
    </location>
</feature>
<evidence type="ECO:0000256" key="7">
    <source>
        <dbReference type="ARBA" id="ARBA00023136"/>
    </source>
</evidence>
<evidence type="ECO:0000259" key="11">
    <source>
        <dbReference type="Pfam" id="PF02096"/>
    </source>
</evidence>
<dbReference type="GO" id="GO:0032977">
    <property type="term" value="F:membrane insertase activity"/>
    <property type="evidence" value="ECO:0007669"/>
    <property type="project" value="InterPro"/>
</dbReference>
<feature type="transmembrane region" description="Helical" evidence="10">
    <location>
        <begin position="87"/>
        <end position="111"/>
    </location>
</feature>
<dbReference type="GO" id="GO:0005886">
    <property type="term" value="C:plasma membrane"/>
    <property type="evidence" value="ECO:0007669"/>
    <property type="project" value="UniProtKB-SubCell"/>
</dbReference>
<keyword evidence="6 10" id="KW-1133">Transmembrane helix</keyword>
<dbReference type="PRINTS" id="PR01900">
    <property type="entry name" value="YIDCPROTEIN"/>
</dbReference>
<dbReference type="HOGENOM" id="CLU_036138_4_2_9"/>
<keyword evidence="3" id="KW-1003">Cell membrane</keyword>
<dbReference type="eggNOG" id="COG0706">
    <property type="taxonomic scope" value="Bacteria"/>
</dbReference>
<dbReference type="InterPro" id="IPR047196">
    <property type="entry name" value="YidC_ALB_C"/>
</dbReference>
<keyword evidence="4 9" id="KW-0812">Transmembrane</keyword>
<dbReference type="Proteomes" id="UP000029669">
    <property type="component" value="Chromosome"/>
</dbReference>
<gene>
    <name evidence="12" type="ORF">TKV_c24780</name>
</gene>
<dbReference type="AlphaFoldDB" id="A0A097AUT0"/>
<dbReference type="PANTHER" id="PTHR12428">
    <property type="entry name" value="OXA1"/>
    <property type="match status" value="1"/>
</dbReference>
<organism evidence="12 13">
    <name type="scientific">Thermoanaerobacter kivui</name>
    <name type="common">Acetogenium kivui</name>
    <dbReference type="NCBI Taxonomy" id="2325"/>
    <lineage>
        <taxon>Bacteria</taxon>
        <taxon>Bacillati</taxon>
        <taxon>Bacillota</taxon>
        <taxon>Clostridia</taxon>
        <taxon>Thermoanaerobacterales</taxon>
        <taxon>Thermoanaerobacteraceae</taxon>
        <taxon>Thermoanaerobacter</taxon>
    </lineage>
</organism>
<comment type="subcellular location">
    <subcellularLocation>
        <location evidence="1">Cell membrane</location>
        <topology evidence="1">Multi-pass membrane protein</topology>
    </subcellularLocation>
    <subcellularLocation>
        <location evidence="9">Membrane</location>
        <topology evidence="9">Multi-pass membrane protein</topology>
    </subcellularLocation>
</comment>
<evidence type="ECO:0000313" key="13">
    <source>
        <dbReference type="Proteomes" id="UP000029669"/>
    </source>
</evidence>
<keyword evidence="13" id="KW-1185">Reference proteome</keyword>
<name>A0A097AUT0_THEKI</name>
<dbReference type="OrthoDB" id="9780552at2"/>
<evidence type="ECO:0000256" key="9">
    <source>
        <dbReference type="RuleBase" id="RU003945"/>
    </source>
</evidence>
<dbReference type="KEGG" id="tki:TKV_c24780"/>
<dbReference type="CDD" id="cd20070">
    <property type="entry name" value="5TM_YidC_Alb3"/>
    <property type="match status" value="1"/>
</dbReference>